<dbReference type="CDD" id="cd12922">
    <property type="entry name" value="VKOR_5"/>
    <property type="match status" value="1"/>
</dbReference>
<dbReference type="InterPro" id="IPR041714">
    <property type="entry name" value="VKOR_Actinobacteria"/>
</dbReference>
<evidence type="ECO:0000256" key="1">
    <source>
        <dbReference type="ARBA" id="ARBA00004141"/>
    </source>
</evidence>
<comment type="similarity">
    <text evidence="2">Belongs to the VKOR family.</text>
</comment>
<dbReference type="InterPro" id="IPR012932">
    <property type="entry name" value="VKOR"/>
</dbReference>
<keyword evidence="6" id="KW-0560">Oxidoreductase</keyword>
<keyword evidence="8" id="KW-1015">Disulfide bond</keyword>
<protein>
    <submittedName>
        <fullName evidence="12">Vitamin K epoxide reductase family protein</fullName>
    </submittedName>
</protein>
<evidence type="ECO:0000256" key="3">
    <source>
        <dbReference type="ARBA" id="ARBA00022692"/>
    </source>
</evidence>
<dbReference type="EMBL" id="JALXSQ010000002">
    <property type="protein sequence ID" value="MCT2041918.1"/>
    <property type="molecule type" value="Genomic_DNA"/>
</dbReference>
<name>A0ABT2HUC0_9MICO</name>
<comment type="subcellular location">
    <subcellularLocation>
        <location evidence="1">Membrane</location>
        <topology evidence="1">Multi-pass membrane protein</topology>
    </subcellularLocation>
</comment>
<accession>A0ABT2HUC0</accession>
<dbReference type="Proteomes" id="UP001525379">
    <property type="component" value="Unassembled WGS sequence"/>
</dbReference>
<feature type="transmembrane region" description="Helical" evidence="10">
    <location>
        <begin position="170"/>
        <end position="194"/>
    </location>
</feature>
<organism evidence="12 13">
    <name type="scientific">Pseudoclavibacter albus</name>
    <dbReference type="NCBI Taxonomy" id="272241"/>
    <lineage>
        <taxon>Bacteria</taxon>
        <taxon>Bacillati</taxon>
        <taxon>Actinomycetota</taxon>
        <taxon>Actinomycetes</taxon>
        <taxon>Micrococcales</taxon>
        <taxon>Microbacteriaceae</taxon>
        <taxon>Pseudoclavibacter</taxon>
    </lineage>
</organism>
<keyword evidence="7 10" id="KW-0472">Membrane</keyword>
<gene>
    <name evidence="12" type="ORF">M3D15_00965</name>
</gene>
<evidence type="ECO:0000259" key="11">
    <source>
        <dbReference type="SMART" id="SM00756"/>
    </source>
</evidence>
<keyword evidence="13" id="KW-1185">Reference proteome</keyword>
<evidence type="ECO:0000256" key="9">
    <source>
        <dbReference type="ARBA" id="ARBA00023284"/>
    </source>
</evidence>
<feature type="transmembrane region" description="Helical" evidence="10">
    <location>
        <begin position="143"/>
        <end position="164"/>
    </location>
</feature>
<evidence type="ECO:0000256" key="2">
    <source>
        <dbReference type="ARBA" id="ARBA00006214"/>
    </source>
</evidence>
<comment type="caution">
    <text evidence="12">The sequence shown here is derived from an EMBL/GenBank/DDBJ whole genome shotgun (WGS) entry which is preliminary data.</text>
</comment>
<evidence type="ECO:0000256" key="10">
    <source>
        <dbReference type="SAM" id="Phobius"/>
    </source>
</evidence>
<evidence type="ECO:0000313" key="13">
    <source>
        <dbReference type="Proteomes" id="UP001525379"/>
    </source>
</evidence>
<dbReference type="RefSeq" id="WP_260103658.1">
    <property type="nucleotide sequence ID" value="NZ_JALXSQ010000002.1"/>
</dbReference>
<reference evidence="12 13" key="1">
    <citation type="submission" date="2022-04" db="EMBL/GenBank/DDBJ databases">
        <title>Human microbiome associated bacterial genomes.</title>
        <authorList>
            <person name="Sandstrom S."/>
            <person name="Salamzade R."/>
            <person name="Kalan L.R."/>
        </authorList>
    </citation>
    <scope>NUCLEOTIDE SEQUENCE [LARGE SCALE GENOMIC DNA]</scope>
    <source>
        <strain evidence="13">p3-SID1799</strain>
    </source>
</reference>
<evidence type="ECO:0000256" key="8">
    <source>
        <dbReference type="ARBA" id="ARBA00023157"/>
    </source>
</evidence>
<keyword evidence="3 10" id="KW-0812">Transmembrane</keyword>
<keyword evidence="5 10" id="KW-1133">Transmembrane helix</keyword>
<feature type="domain" description="Vitamin K epoxide reductase" evidence="11">
    <location>
        <begin position="54"/>
        <end position="195"/>
    </location>
</feature>
<evidence type="ECO:0000256" key="7">
    <source>
        <dbReference type="ARBA" id="ARBA00023136"/>
    </source>
</evidence>
<feature type="transmembrane region" description="Helical" evidence="10">
    <location>
        <begin position="114"/>
        <end position="136"/>
    </location>
</feature>
<evidence type="ECO:0000256" key="6">
    <source>
        <dbReference type="ARBA" id="ARBA00023002"/>
    </source>
</evidence>
<keyword evidence="9" id="KW-0676">Redox-active center</keyword>
<dbReference type="SMART" id="SM00756">
    <property type="entry name" value="VKc"/>
    <property type="match status" value="1"/>
</dbReference>
<proteinExistence type="inferred from homology"/>
<dbReference type="Gene3D" id="1.20.1440.130">
    <property type="entry name" value="VKOR domain"/>
    <property type="match status" value="1"/>
</dbReference>
<sequence length="244" mass="26973">MTTSPSSSAPETPDVDGAEVDQGHFADQAELAELEAEIAAAKAGKRIPVIFTRQSRFAWMLLISGIIGIIATGILTVESFHKFENPAESLVCDINPFITCGPAMLSDAGRVFGFPNLIFGLPAFAVCVTTAMAIWAGARMRRWYWIGMQCGVIFAAALITYLQWYSVEELQRLCLWCMIIWFATIPLVVAVTFFNSIQGYYGSKIAARAERLSRWWGAFVALWDILLIVYIVVGLREVIALTFA</sequence>
<dbReference type="InterPro" id="IPR038354">
    <property type="entry name" value="VKOR_sf"/>
</dbReference>
<feature type="transmembrane region" description="Helical" evidence="10">
    <location>
        <begin position="57"/>
        <end position="77"/>
    </location>
</feature>
<evidence type="ECO:0000313" key="12">
    <source>
        <dbReference type="EMBL" id="MCT2041918.1"/>
    </source>
</evidence>
<evidence type="ECO:0000256" key="5">
    <source>
        <dbReference type="ARBA" id="ARBA00022989"/>
    </source>
</evidence>
<feature type="transmembrane region" description="Helical" evidence="10">
    <location>
        <begin position="215"/>
        <end position="235"/>
    </location>
</feature>
<evidence type="ECO:0000256" key="4">
    <source>
        <dbReference type="ARBA" id="ARBA00022719"/>
    </source>
</evidence>
<keyword evidence="4" id="KW-0874">Quinone</keyword>
<dbReference type="Pfam" id="PF07884">
    <property type="entry name" value="VKOR"/>
    <property type="match status" value="1"/>
</dbReference>